<organism evidence="1 2">
    <name type="scientific">Phytophthora cactorum</name>
    <dbReference type="NCBI Taxonomy" id="29920"/>
    <lineage>
        <taxon>Eukaryota</taxon>
        <taxon>Sar</taxon>
        <taxon>Stramenopiles</taxon>
        <taxon>Oomycota</taxon>
        <taxon>Peronosporomycetes</taxon>
        <taxon>Peronosporales</taxon>
        <taxon>Peronosporaceae</taxon>
        <taxon>Phytophthora</taxon>
    </lineage>
</organism>
<sequence length="61" mass="6526">MNIGMVSRLLSSSGTEHKMGEPAALPGAAFSGGSVWLDTMRVNTFVVMHLLVNKIVDTPPR</sequence>
<gene>
    <name evidence="1" type="ORF">PC118_g24735</name>
</gene>
<name>A0A8T1EPA6_9STRA</name>
<dbReference type="AlphaFoldDB" id="A0A8T1EPA6"/>
<dbReference type="EMBL" id="RCML01003383">
    <property type="protein sequence ID" value="KAG2955478.1"/>
    <property type="molecule type" value="Genomic_DNA"/>
</dbReference>
<reference evidence="1" key="1">
    <citation type="submission" date="2018-10" db="EMBL/GenBank/DDBJ databases">
        <title>Effector identification in a new, highly contiguous assembly of the strawberry crown rot pathogen Phytophthora cactorum.</title>
        <authorList>
            <person name="Armitage A.D."/>
            <person name="Nellist C.F."/>
            <person name="Bates H."/>
            <person name="Vickerstaff R.J."/>
            <person name="Harrison R.J."/>
        </authorList>
    </citation>
    <scope>NUCLEOTIDE SEQUENCE</scope>
    <source>
        <strain evidence="1">P415</strain>
    </source>
</reference>
<protein>
    <submittedName>
        <fullName evidence="1">Uncharacterized protein</fullName>
    </submittedName>
</protein>
<evidence type="ECO:0000313" key="2">
    <source>
        <dbReference type="Proteomes" id="UP000697107"/>
    </source>
</evidence>
<feature type="non-terminal residue" evidence="1">
    <location>
        <position position="1"/>
    </location>
</feature>
<evidence type="ECO:0000313" key="1">
    <source>
        <dbReference type="EMBL" id="KAG2955478.1"/>
    </source>
</evidence>
<dbReference type="Proteomes" id="UP000697107">
    <property type="component" value="Unassembled WGS sequence"/>
</dbReference>
<accession>A0A8T1EPA6</accession>
<proteinExistence type="predicted"/>
<comment type="caution">
    <text evidence="1">The sequence shown here is derived from an EMBL/GenBank/DDBJ whole genome shotgun (WGS) entry which is preliminary data.</text>
</comment>